<dbReference type="AlphaFoldDB" id="A0A0E9WB11"/>
<sequence length="27" mass="3058">MPHFLQPQSSRKTPKIASVKHASVNHM</sequence>
<reference evidence="2" key="2">
    <citation type="journal article" date="2015" name="Fish Shellfish Immunol.">
        <title>Early steps in the European eel (Anguilla anguilla)-Vibrio vulnificus interaction in the gills: Role of the RtxA13 toxin.</title>
        <authorList>
            <person name="Callol A."/>
            <person name="Pajuelo D."/>
            <person name="Ebbesson L."/>
            <person name="Teles M."/>
            <person name="MacKenzie S."/>
            <person name="Amaro C."/>
        </authorList>
    </citation>
    <scope>NUCLEOTIDE SEQUENCE</scope>
</reference>
<evidence type="ECO:0000313" key="2">
    <source>
        <dbReference type="EMBL" id="JAH86730.1"/>
    </source>
</evidence>
<organism evidence="2">
    <name type="scientific">Anguilla anguilla</name>
    <name type="common">European freshwater eel</name>
    <name type="synonym">Muraena anguilla</name>
    <dbReference type="NCBI Taxonomy" id="7936"/>
    <lineage>
        <taxon>Eukaryota</taxon>
        <taxon>Metazoa</taxon>
        <taxon>Chordata</taxon>
        <taxon>Craniata</taxon>
        <taxon>Vertebrata</taxon>
        <taxon>Euteleostomi</taxon>
        <taxon>Actinopterygii</taxon>
        <taxon>Neopterygii</taxon>
        <taxon>Teleostei</taxon>
        <taxon>Anguilliformes</taxon>
        <taxon>Anguillidae</taxon>
        <taxon>Anguilla</taxon>
    </lineage>
</organism>
<evidence type="ECO:0000256" key="1">
    <source>
        <dbReference type="SAM" id="MobiDB-lite"/>
    </source>
</evidence>
<protein>
    <submittedName>
        <fullName evidence="2">Uncharacterized protein</fullName>
    </submittedName>
</protein>
<feature type="compositionally biased region" description="Polar residues" evidence="1">
    <location>
        <begin position="1"/>
        <end position="11"/>
    </location>
</feature>
<name>A0A0E9WB11_ANGAN</name>
<reference evidence="2" key="1">
    <citation type="submission" date="2014-11" db="EMBL/GenBank/DDBJ databases">
        <authorList>
            <person name="Amaro Gonzalez C."/>
        </authorList>
    </citation>
    <scope>NUCLEOTIDE SEQUENCE</scope>
</reference>
<proteinExistence type="predicted"/>
<dbReference type="EMBL" id="GBXM01021847">
    <property type="protein sequence ID" value="JAH86730.1"/>
    <property type="molecule type" value="Transcribed_RNA"/>
</dbReference>
<accession>A0A0E9WB11</accession>
<feature type="region of interest" description="Disordered" evidence="1">
    <location>
        <begin position="1"/>
        <end position="27"/>
    </location>
</feature>